<dbReference type="EMBL" id="AP027079">
    <property type="protein sequence ID" value="BDU70061.1"/>
    <property type="molecule type" value="Genomic_DNA"/>
</dbReference>
<name>A0ABM8DSL7_9BACT</name>
<evidence type="ECO:0000256" key="1">
    <source>
        <dbReference type="SAM" id="Phobius"/>
    </source>
</evidence>
<keyword evidence="1" id="KW-0472">Membrane</keyword>
<evidence type="ECO:0000313" key="4">
    <source>
        <dbReference type="Proteomes" id="UP001242010"/>
    </source>
</evidence>
<dbReference type="Gene3D" id="3.40.50.150">
    <property type="entry name" value="Vaccinia Virus protein VP39"/>
    <property type="match status" value="1"/>
</dbReference>
<dbReference type="Proteomes" id="UP001242010">
    <property type="component" value="Chromosome"/>
</dbReference>
<organism evidence="3 4">
    <name type="scientific">Geothrix oryzae</name>
    <dbReference type="NCBI Taxonomy" id="2927975"/>
    <lineage>
        <taxon>Bacteria</taxon>
        <taxon>Pseudomonadati</taxon>
        <taxon>Acidobacteriota</taxon>
        <taxon>Holophagae</taxon>
        <taxon>Holophagales</taxon>
        <taxon>Holophagaceae</taxon>
        <taxon>Geothrix</taxon>
    </lineage>
</organism>
<sequence length="261" mass="29181">MNPPEPRASLRLRAVAVLDRAATGLYDRICGVHPAVYPWHWQWMAVRDLHRDLRTSLSAVTGRVLDVGCGNKPYLTWFKSVPPSSIVGIDIEPGPGVDVVIGEGQPWPFPAASFDMVLCTQVLEHASDVDFVMAEIHRVLAPGGQVVITVPFIYYEHGAPRDFRRFSRHETTRLLPGSYDILRNDTQGGLGSTLSVLLLAWLRTMWDRRSPTRMLKIPLLPLWLIVTALLNGMAVAIDFLDRTASFYSNVILVARKRASDQ</sequence>
<proteinExistence type="predicted"/>
<keyword evidence="1" id="KW-1133">Transmembrane helix</keyword>
<dbReference type="InterPro" id="IPR029063">
    <property type="entry name" value="SAM-dependent_MTases_sf"/>
</dbReference>
<dbReference type="Pfam" id="PF08241">
    <property type="entry name" value="Methyltransf_11"/>
    <property type="match status" value="1"/>
</dbReference>
<keyword evidence="1" id="KW-0812">Transmembrane</keyword>
<accession>A0ABM8DSL7</accession>
<evidence type="ECO:0000259" key="2">
    <source>
        <dbReference type="Pfam" id="PF08241"/>
    </source>
</evidence>
<dbReference type="InterPro" id="IPR052356">
    <property type="entry name" value="Thiol_S-MT"/>
</dbReference>
<feature type="domain" description="Methyltransferase type 11" evidence="2">
    <location>
        <begin position="65"/>
        <end position="148"/>
    </location>
</feature>
<feature type="transmembrane region" description="Helical" evidence="1">
    <location>
        <begin position="218"/>
        <end position="237"/>
    </location>
</feature>
<reference evidence="4" key="1">
    <citation type="journal article" date="2023" name="Int. J. Syst. Evol. Microbiol.">
        <title>Mesoterricola silvestris gen. nov., sp. nov., Mesoterricola sediminis sp. nov., Geothrix oryzae sp. nov., Geothrix edaphica sp. nov., Geothrix rubra sp. nov., and Geothrix limicola sp. nov., six novel members of Acidobacteriota isolated from soils.</title>
        <authorList>
            <person name="Itoh H."/>
            <person name="Sugisawa Y."/>
            <person name="Mise K."/>
            <person name="Xu Z."/>
            <person name="Kuniyasu M."/>
            <person name="Ushijima N."/>
            <person name="Kawano K."/>
            <person name="Kobayashi E."/>
            <person name="Shiratori Y."/>
            <person name="Masuda Y."/>
            <person name="Senoo K."/>
        </authorList>
    </citation>
    <scope>NUCLEOTIDE SEQUENCE [LARGE SCALE GENOMIC DNA]</scope>
    <source>
        <strain evidence="4">Red222</strain>
    </source>
</reference>
<dbReference type="CDD" id="cd02440">
    <property type="entry name" value="AdoMet_MTases"/>
    <property type="match status" value="1"/>
</dbReference>
<dbReference type="PANTHER" id="PTHR45036">
    <property type="entry name" value="METHYLTRANSFERASE LIKE 7B"/>
    <property type="match status" value="1"/>
</dbReference>
<evidence type="ECO:0000313" key="3">
    <source>
        <dbReference type="EMBL" id="BDU70061.1"/>
    </source>
</evidence>
<dbReference type="SUPFAM" id="SSF53335">
    <property type="entry name" value="S-adenosyl-L-methionine-dependent methyltransferases"/>
    <property type="match status" value="1"/>
</dbReference>
<dbReference type="RefSeq" id="WP_309568505.1">
    <property type="nucleotide sequence ID" value="NZ_AP027079.1"/>
</dbReference>
<dbReference type="InterPro" id="IPR013216">
    <property type="entry name" value="Methyltransf_11"/>
</dbReference>
<protein>
    <recommendedName>
        <fullName evidence="2">Methyltransferase type 11 domain-containing protein</fullName>
    </recommendedName>
</protein>
<keyword evidence="4" id="KW-1185">Reference proteome</keyword>
<dbReference type="PANTHER" id="PTHR45036:SF1">
    <property type="entry name" value="METHYLTRANSFERASE LIKE 7A"/>
    <property type="match status" value="1"/>
</dbReference>
<gene>
    <name evidence="3" type="ORF">GETHOR_21620</name>
</gene>